<comment type="caution">
    <text evidence="1">The sequence shown here is derived from an EMBL/GenBank/DDBJ whole genome shotgun (WGS) entry which is preliminary data.</text>
</comment>
<proteinExistence type="predicted"/>
<dbReference type="Proteomes" id="UP001467690">
    <property type="component" value="Unassembled WGS sequence"/>
</dbReference>
<evidence type="ECO:0000313" key="1">
    <source>
        <dbReference type="EMBL" id="MER2493098.1"/>
    </source>
</evidence>
<gene>
    <name evidence="1" type="ORF">ABS311_14535</name>
</gene>
<evidence type="ECO:0000313" key="2">
    <source>
        <dbReference type="Proteomes" id="UP001467690"/>
    </source>
</evidence>
<name>A0ABV1RJI5_9ALTE</name>
<sequence>MLNEIKQILKETPGLKGREIAKKLDKDRKEVNSYLSRHNEGLYQDQNDYKWYLRATNIIEWHLECGGWLTCEGFEQSYSEIGNLVDAEESNIVVKLPSDFKVLLVAGARLIALVNYLNYIGKNVTLDFELCTGSMGYLNRLGFFDHIAKEIKILPNRPKTSRAIKYKGNSKNLVEIGDIDLTNFNNQLPKELTAAFTHHAGDEYHMAAFTVFSELIGNVEEHSETPIPGFAALQRYNGKQNHIQTVISDHGLGLSNTLKENLHKHYPKLAASMDLNSIASDIELIIKALTDGKLSRFGHDPEGKARGLGLKRSQDYALKYNAEITVRQENLLVKLVYKQGDLADSYHRGDLEFMAGTHVCFDFILE</sequence>
<accession>A0ABV1RJI5</accession>
<reference evidence="1 2" key="1">
    <citation type="submission" date="2024-06" db="EMBL/GenBank/DDBJ databases">
        <authorList>
            <person name="Chen R.Y."/>
        </authorList>
    </citation>
    <scope>NUCLEOTIDE SEQUENCE [LARGE SCALE GENOMIC DNA]</scope>
    <source>
        <strain evidence="1 2">D2</strain>
    </source>
</reference>
<protein>
    <recommendedName>
        <fullName evidence="3">ATP-binding protein</fullName>
    </recommendedName>
</protein>
<dbReference type="RefSeq" id="WP_350402447.1">
    <property type="nucleotide sequence ID" value="NZ_JBELOE010000244.1"/>
</dbReference>
<organism evidence="1 2">
    <name type="scientific">Catenovulum sediminis</name>
    <dbReference type="NCBI Taxonomy" id="1740262"/>
    <lineage>
        <taxon>Bacteria</taxon>
        <taxon>Pseudomonadati</taxon>
        <taxon>Pseudomonadota</taxon>
        <taxon>Gammaproteobacteria</taxon>
        <taxon>Alteromonadales</taxon>
        <taxon>Alteromonadaceae</taxon>
        <taxon>Catenovulum</taxon>
    </lineage>
</organism>
<dbReference type="EMBL" id="JBELOE010000244">
    <property type="protein sequence ID" value="MER2493098.1"/>
    <property type="molecule type" value="Genomic_DNA"/>
</dbReference>
<keyword evidence="2" id="KW-1185">Reference proteome</keyword>
<evidence type="ECO:0008006" key="3">
    <source>
        <dbReference type="Google" id="ProtNLM"/>
    </source>
</evidence>